<dbReference type="AlphaFoldDB" id="A0A9W8JUE0"/>
<evidence type="ECO:0000313" key="3">
    <source>
        <dbReference type="Proteomes" id="UP001148786"/>
    </source>
</evidence>
<feature type="region of interest" description="Disordered" evidence="1">
    <location>
        <begin position="69"/>
        <end position="89"/>
    </location>
</feature>
<evidence type="ECO:0000313" key="2">
    <source>
        <dbReference type="EMBL" id="KAJ3502195.1"/>
    </source>
</evidence>
<proteinExistence type="predicted"/>
<comment type="caution">
    <text evidence="2">The sequence shown here is derived from an EMBL/GenBank/DDBJ whole genome shotgun (WGS) entry which is preliminary data.</text>
</comment>
<keyword evidence="3" id="KW-1185">Reference proteome</keyword>
<sequence>MTIASGTTAPGEAFDTSRLEVPAQKWTMARIGRLVGAELMLAVWEERSGVGSDGKGMLKREGDQLSIASERMKRMRSVSPAVSEMSGTESRGLFVRPQQVLYVMDAVDSDL</sequence>
<accession>A0A9W8JUE0</accession>
<organism evidence="2 3">
    <name type="scientific">Agrocybe chaxingu</name>
    <dbReference type="NCBI Taxonomy" id="84603"/>
    <lineage>
        <taxon>Eukaryota</taxon>
        <taxon>Fungi</taxon>
        <taxon>Dikarya</taxon>
        <taxon>Basidiomycota</taxon>
        <taxon>Agaricomycotina</taxon>
        <taxon>Agaricomycetes</taxon>
        <taxon>Agaricomycetidae</taxon>
        <taxon>Agaricales</taxon>
        <taxon>Agaricineae</taxon>
        <taxon>Strophariaceae</taxon>
        <taxon>Agrocybe</taxon>
    </lineage>
</organism>
<reference evidence="2" key="1">
    <citation type="submission" date="2022-07" db="EMBL/GenBank/DDBJ databases">
        <title>Genome Sequence of Agrocybe chaxingu.</title>
        <authorList>
            <person name="Buettner E."/>
        </authorList>
    </citation>
    <scope>NUCLEOTIDE SEQUENCE</scope>
    <source>
        <strain evidence="2">MP-N11</strain>
    </source>
</reference>
<evidence type="ECO:0000256" key="1">
    <source>
        <dbReference type="SAM" id="MobiDB-lite"/>
    </source>
</evidence>
<dbReference type="EMBL" id="JANKHO010001315">
    <property type="protein sequence ID" value="KAJ3502195.1"/>
    <property type="molecule type" value="Genomic_DNA"/>
</dbReference>
<name>A0A9W8JUE0_9AGAR</name>
<protein>
    <submittedName>
        <fullName evidence="2">Uncharacterized protein</fullName>
    </submittedName>
</protein>
<gene>
    <name evidence="2" type="ORF">NLJ89_g8996</name>
</gene>
<dbReference type="Proteomes" id="UP001148786">
    <property type="component" value="Unassembled WGS sequence"/>
</dbReference>
<dbReference type="OrthoDB" id="3268283at2759"/>